<dbReference type="PANTHER" id="PTHR10574">
    <property type="entry name" value="NETRIN/LAMININ-RELATED"/>
    <property type="match status" value="1"/>
</dbReference>
<name>A0A7D9DUQ0_PARCT</name>
<dbReference type="InterPro" id="IPR008211">
    <property type="entry name" value="Laminin_N"/>
</dbReference>
<dbReference type="GO" id="GO:0005604">
    <property type="term" value="C:basement membrane"/>
    <property type="evidence" value="ECO:0007669"/>
    <property type="project" value="TreeGrafter"/>
</dbReference>
<dbReference type="InterPro" id="IPR008979">
    <property type="entry name" value="Galactose-bd-like_sf"/>
</dbReference>
<dbReference type="Gene3D" id="2.60.120.260">
    <property type="entry name" value="Galactose-binding domain-like"/>
    <property type="match status" value="1"/>
</dbReference>
<evidence type="ECO:0000313" key="2">
    <source>
        <dbReference type="Proteomes" id="UP001152795"/>
    </source>
</evidence>
<proteinExistence type="predicted"/>
<organism evidence="1 2">
    <name type="scientific">Paramuricea clavata</name>
    <name type="common">Red gorgonian</name>
    <name type="synonym">Violescent sea-whip</name>
    <dbReference type="NCBI Taxonomy" id="317549"/>
    <lineage>
        <taxon>Eukaryota</taxon>
        <taxon>Metazoa</taxon>
        <taxon>Cnidaria</taxon>
        <taxon>Anthozoa</taxon>
        <taxon>Octocorallia</taxon>
        <taxon>Malacalcyonacea</taxon>
        <taxon>Plexauridae</taxon>
        <taxon>Paramuricea</taxon>
    </lineage>
</organism>
<dbReference type="PANTHER" id="PTHR10574:SF435">
    <property type="entry name" value="LAMININ SUBUNIT GAMMA-1"/>
    <property type="match status" value="1"/>
</dbReference>
<protein>
    <submittedName>
        <fullName evidence="1">Uncharacterized protein</fullName>
    </submittedName>
</protein>
<dbReference type="SMART" id="SM00136">
    <property type="entry name" value="LamNT"/>
    <property type="match status" value="1"/>
</dbReference>
<comment type="caution">
    <text evidence="1">The sequence shown here is derived from an EMBL/GenBank/DDBJ whole genome shotgun (WGS) entry which is preliminary data.</text>
</comment>
<dbReference type="GO" id="GO:0007411">
    <property type="term" value="P:axon guidance"/>
    <property type="evidence" value="ECO:0007669"/>
    <property type="project" value="TreeGrafter"/>
</dbReference>
<dbReference type="Proteomes" id="UP001152795">
    <property type="component" value="Unassembled WGS sequence"/>
</dbReference>
<sequence length="236" mass="26504">MAASLWLFLFASSVLIRSSFAANAAFNKTVEAVPSCGVNSSEMFYHISQAKLLPFKRNISTCDQNITDLAYPPKAIVDENFATFWQAEGGKDNTTITVDLSGVNQKFYYVNFITISFGDYSRPKHIAFHKKSSTSGNFEPWHYLVTEEEQCETVFGVPFNRFPIPTNAVLCTRYTGAALETNENITINLEGGRGKIVNNDGELNTQLLNWMNTTEVELKFSGLRLFPDPLAKRWVN</sequence>
<dbReference type="SUPFAM" id="SSF49785">
    <property type="entry name" value="Galactose-binding domain-like"/>
    <property type="match status" value="1"/>
</dbReference>
<dbReference type="InterPro" id="IPR050440">
    <property type="entry name" value="Laminin/Netrin_ECM"/>
</dbReference>
<keyword evidence="2" id="KW-1185">Reference proteome</keyword>
<gene>
    <name evidence="1" type="ORF">PACLA_8A048467</name>
</gene>
<accession>A0A7D9DUQ0</accession>
<reference evidence="1" key="1">
    <citation type="submission" date="2020-04" db="EMBL/GenBank/DDBJ databases">
        <authorList>
            <person name="Alioto T."/>
            <person name="Alioto T."/>
            <person name="Gomez Garrido J."/>
        </authorList>
    </citation>
    <scope>NUCLEOTIDE SEQUENCE</scope>
    <source>
        <strain evidence="1">A484AB</strain>
    </source>
</reference>
<dbReference type="EMBL" id="CACRXK020002220">
    <property type="protein sequence ID" value="CAB3993259.1"/>
    <property type="molecule type" value="Genomic_DNA"/>
</dbReference>
<dbReference type="OrthoDB" id="5979771at2759"/>
<dbReference type="GO" id="GO:0009887">
    <property type="term" value="P:animal organ morphogenesis"/>
    <property type="evidence" value="ECO:0007669"/>
    <property type="project" value="TreeGrafter"/>
</dbReference>
<evidence type="ECO:0000313" key="1">
    <source>
        <dbReference type="EMBL" id="CAB3993259.1"/>
    </source>
</evidence>
<dbReference type="AlphaFoldDB" id="A0A7D9DUQ0"/>
<dbReference type="Pfam" id="PF00055">
    <property type="entry name" value="Laminin_N"/>
    <property type="match status" value="1"/>
</dbReference>
<dbReference type="GO" id="GO:0009888">
    <property type="term" value="P:tissue development"/>
    <property type="evidence" value="ECO:0007669"/>
    <property type="project" value="TreeGrafter"/>
</dbReference>
<dbReference type="PROSITE" id="PS51117">
    <property type="entry name" value="LAMININ_NTER"/>
    <property type="match status" value="1"/>
</dbReference>